<dbReference type="RefSeq" id="WP_105090812.1">
    <property type="nucleotide sequence ID" value="NZ_PPDB01000003.1"/>
</dbReference>
<dbReference type="SUPFAM" id="SSF52141">
    <property type="entry name" value="Uracil-DNA glycosylase-like"/>
    <property type="match status" value="1"/>
</dbReference>
<dbReference type="Proteomes" id="UP000237916">
    <property type="component" value="Unassembled WGS sequence"/>
</dbReference>
<gene>
    <name evidence="1" type="ORF">VEHSUH05_04110</name>
</gene>
<comment type="caution">
    <text evidence="1">The sequence shown here is derived from an EMBL/GenBank/DDBJ whole genome shotgun (WGS) entry which is preliminary data.</text>
</comment>
<name>A0A2S7ZAL5_9FIRM</name>
<dbReference type="STRING" id="1298594.GCA_001312465_01530"/>
<dbReference type="Gene3D" id="3.40.470.10">
    <property type="entry name" value="Uracil-DNA glycosylase-like domain"/>
    <property type="match status" value="1"/>
</dbReference>
<reference evidence="1 2" key="1">
    <citation type="submission" date="2018-01" db="EMBL/GenBank/DDBJ databases">
        <title>Draft genome sequences of clinical isolates and type strains of oral Veillonella including Veillonella infantum sp., nov.</title>
        <authorList>
            <person name="Mashima I."/>
            <person name="Liao Y.-C."/>
            <person name="Sabharwal A."/>
            <person name="Haase E.M."/>
            <person name="Nakazawa F."/>
            <person name="Scannapieco F.A."/>
        </authorList>
    </citation>
    <scope>NUCLEOTIDE SEQUENCE [LARGE SCALE GENOMIC DNA]</scope>
    <source>
        <strain evidence="1 2">JCM 15641</strain>
    </source>
</reference>
<evidence type="ECO:0000313" key="1">
    <source>
        <dbReference type="EMBL" id="PQL20259.1"/>
    </source>
</evidence>
<accession>A0A2S7ZAL5</accession>
<dbReference type="EMBL" id="PPDB01000003">
    <property type="protein sequence ID" value="PQL20259.1"/>
    <property type="molecule type" value="Genomic_DNA"/>
</dbReference>
<sequence length="265" mass="29779">MSLFAPEKEKTLSFDEYMASFDVDRVAKVQQFVDWLGQYRGELVHNPWGEVNPDLEIVRPDFDAAQVRRNNLMAYLLPRLGRSKIFVVAEAVGYQGGRFSGIAITCERMLLDKHKAIRAHQITPVTLQRTSSSTSSMLKRTQQEQGFNEPTDTVVWSAIIEQGINPYDALLWNIFPFHPHRAGEPLTNRTPTESEQQLGWAYTKRLLALHAELGGPEPLVLAVGQKSADTMGRFGLFAVGLRHPANGGANLYREGFAEAVERILR</sequence>
<evidence type="ECO:0000313" key="2">
    <source>
        <dbReference type="Proteomes" id="UP000237916"/>
    </source>
</evidence>
<dbReference type="CDD" id="cd10035">
    <property type="entry name" value="UDG_like"/>
    <property type="match status" value="1"/>
</dbReference>
<dbReference type="AlphaFoldDB" id="A0A2S7ZAL5"/>
<dbReference type="OrthoDB" id="4977218at2"/>
<organism evidence="1 2">
    <name type="scientific">Veillonella denticariosi JCM 15641</name>
    <dbReference type="NCBI Taxonomy" id="1298594"/>
    <lineage>
        <taxon>Bacteria</taxon>
        <taxon>Bacillati</taxon>
        <taxon>Bacillota</taxon>
        <taxon>Negativicutes</taxon>
        <taxon>Veillonellales</taxon>
        <taxon>Veillonellaceae</taxon>
        <taxon>Veillonella</taxon>
    </lineage>
</organism>
<protein>
    <submittedName>
        <fullName evidence="1">Uracil-DNA glycosylase</fullName>
    </submittedName>
</protein>
<proteinExistence type="predicted"/>
<dbReference type="InterPro" id="IPR036895">
    <property type="entry name" value="Uracil-DNA_glycosylase-like_sf"/>
</dbReference>
<keyword evidence="2" id="KW-1185">Reference proteome</keyword>